<comment type="caution">
    <text evidence="3">The sequence shown here is derived from an EMBL/GenBank/DDBJ whole genome shotgun (WGS) entry which is preliminary data.</text>
</comment>
<dbReference type="AlphaFoldDB" id="K9ED35"/>
<dbReference type="InterPro" id="IPR046801">
    <property type="entry name" value="OpcA_G6PD_N"/>
</dbReference>
<gene>
    <name evidence="3" type="ORF">HMPREF9233_01550</name>
</gene>
<reference evidence="3 4" key="1">
    <citation type="submission" date="2012-09" db="EMBL/GenBank/DDBJ databases">
        <title>The Genome Sequence of Actinobaculum massiliae ACS-171-V-COL2.</title>
        <authorList>
            <consortium name="The Broad Institute Genome Sequencing Platform"/>
            <person name="Earl A."/>
            <person name="Ward D."/>
            <person name="Feldgarden M."/>
            <person name="Gevers D."/>
            <person name="Saerens B."/>
            <person name="Vaneechoutte M."/>
            <person name="Walker B."/>
            <person name="Young S.K."/>
            <person name="Zeng Q."/>
            <person name="Gargeya S."/>
            <person name="Fitzgerald M."/>
            <person name="Haas B."/>
            <person name="Abouelleil A."/>
            <person name="Alvarado L."/>
            <person name="Arachchi H.M."/>
            <person name="Berlin A."/>
            <person name="Chapman S.B."/>
            <person name="Goldberg J."/>
            <person name="Griggs A."/>
            <person name="Gujja S."/>
            <person name="Hansen M."/>
            <person name="Howarth C."/>
            <person name="Imamovic A."/>
            <person name="Larimer J."/>
            <person name="McCowen C."/>
            <person name="Montmayeur A."/>
            <person name="Murphy C."/>
            <person name="Neiman D."/>
            <person name="Pearson M."/>
            <person name="Priest M."/>
            <person name="Roberts A."/>
            <person name="Saif S."/>
            <person name="Shea T."/>
            <person name="Sisk P."/>
            <person name="Sykes S."/>
            <person name="Wortman J."/>
            <person name="Nusbaum C."/>
            <person name="Birren B."/>
        </authorList>
    </citation>
    <scope>NUCLEOTIDE SEQUENCE [LARGE SCALE GENOMIC DNA]</scope>
    <source>
        <strain evidence="4">ACS-171-V-Col2</strain>
    </source>
</reference>
<evidence type="ECO:0000259" key="1">
    <source>
        <dbReference type="Pfam" id="PF10128"/>
    </source>
</evidence>
<accession>K9ED35</accession>
<feature type="domain" description="Glucose-6-phosphate dehydrogenase assembly protein OpcA N-terminal" evidence="1">
    <location>
        <begin position="53"/>
        <end position="172"/>
    </location>
</feature>
<dbReference type="EMBL" id="AGWL01000008">
    <property type="protein sequence ID" value="EKU94603.1"/>
    <property type="molecule type" value="Genomic_DNA"/>
</dbReference>
<sequence>MITHMTNTTAAKVGSRLDELRGTAGSGALGRVLTLIILAETEGGVRDALSAAAGASRAHPARIIVLLRAGGKPEAAESGEDRASSRLDAEIRTGSEAGASEIVILRTVGDAGTNAETLVTPLLLPDAPIVSWWIQKAPDNPAATEIGKMAQRRITTSRTADDPLRMLSNLREAYQPGDTDLAWAGITLWRNHIAAMVDEFAHQADTEELITGGVVDGNPNNASTYLMVAWLRLLSGADITLTPGRGSAINSVTLSLRGPGEISLRRSPGSDFAVMHRPGRHDQEVSLPRRSIEAMLIEDLRDLNPDPAYAAVLQSAYFNN</sequence>
<dbReference type="HOGENOM" id="CLU_046988_1_0_11"/>
<dbReference type="PANTHER" id="PTHR38658">
    <property type="entry name" value="OXPP CYCLE PROTEIN OPCA-RELATED"/>
    <property type="match status" value="1"/>
</dbReference>
<dbReference type="Pfam" id="PF10128">
    <property type="entry name" value="OpcA_G6PD_assem"/>
    <property type="match status" value="1"/>
</dbReference>
<dbReference type="InterPro" id="IPR004555">
    <property type="entry name" value="G6PDH_assembly_OpcA"/>
</dbReference>
<dbReference type="PANTHER" id="PTHR38658:SF1">
    <property type="entry name" value="OXPP CYCLE PROTEIN OPCA-RELATED"/>
    <property type="match status" value="1"/>
</dbReference>
<dbReference type="InterPro" id="IPR046802">
    <property type="entry name" value="OpcA_G6PD_C"/>
</dbReference>
<proteinExistence type="predicted"/>
<dbReference type="Pfam" id="PF20171">
    <property type="entry name" value="OpcA_G6PD_C"/>
    <property type="match status" value="1"/>
</dbReference>
<evidence type="ECO:0000313" key="3">
    <source>
        <dbReference type="EMBL" id="EKU94603.1"/>
    </source>
</evidence>
<protein>
    <submittedName>
        <fullName evidence="3">OpcA protein</fullName>
    </submittedName>
</protein>
<feature type="domain" description="Glucose-6-phosphate dehydrogenase assembly protein OpcA C-terminal" evidence="2">
    <location>
        <begin position="176"/>
        <end position="313"/>
    </location>
</feature>
<organism evidence="3 4">
    <name type="scientific">Actinobaculum massiliense ACS-171-V-Col2</name>
    <dbReference type="NCBI Taxonomy" id="883066"/>
    <lineage>
        <taxon>Bacteria</taxon>
        <taxon>Bacillati</taxon>
        <taxon>Actinomycetota</taxon>
        <taxon>Actinomycetes</taxon>
        <taxon>Actinomycetales</taxon>
        <taxon>Actinomycetaceae</taxon>
        <taxon>Actinobaculum</taxon>
    </lineage>
</organism>
<dbReference type="Proteomes" id="UP000009888">
    <property type="component" value="Unassembled WGS sequence"/>
</dbReference>
<evidence type="ECO:0000313" key="4">
    <source>
        <dbReference type="Proteomes" id="UP000009888"/>
    </source>
</evidence>
<dbReference type="STRING" id="202789.GCA_001457435_00554"/>
<keyword evidence="4" id="KW-1185">Reference proteome</keyword>
<dbReference type="eggNOG" id="COG3429">
    <property type="taxonomic scope" value="Bacteria"/>
</dbReference>
<name>K9ED35_9ACTO</name>
<evidence type="ECO:0000259" key="2">
    <source>
        <dbReference type="Pfam" id="PF20171"/>
    </source>
</evidence>
<dbReference type="PATRIC" id="fig|883066.3.peg.1613"/>